<comment type="caution">
    <text evidence="1">The sequence shown here is derived from an EMBL/GenBank/DDBJ whole genome shotgun (WGS) entry which is preliminary data.</text>
</comment>
<evidence type="ECO:0000313" key="1">
    <source>
        <dbReference type="EMBL" id="KAJ5171640.1"/>
    </source>
</evidence>
<reference evidence="1" key="1">
    <citation type="submission" date="2022-11" db="EMBL/GenBank/DDBJ databases">
        <authorList>
            <person name="Petersen C."/>
        </authorList>
    </citation>
    <scope>NUCLEOTIDE SEQUENCE</scope>
    <source>
        <strain evidence="1">IBT 21917</strain>
    </source>
</reference>
<accession>A0A9W9LQS4</accession>
<organism evidence="1 2">
    <name type="scientific">Penicillium capsulatum</name>
    <dbReference type="NCBI Taxonomy" id="69766"/>
    <lineage>
        <taxon>Eukaryota</taxon>
        <taxon>Fungi</taxon>
        <taxon>Dikarya</taxon>
        <taxon>Ascomycota</taxon>
        <taxon>Pezizomycotina</taxon>
        <taxon>Eurotiomycetes</taxon>
        <taxon>Eurotiomycetidae</taxon>
        <taxon>Eurotiales</taxon>
        <taxon>Aspergillaceae</taxon>
        <taxon>Penicillium</taxon>
    </lineage>
</organism>
<dbReference type="Proteomes" id="UP001146351">
    <property type="component" value="Unassembled WGS sequence"/>
</dbReference>
<dbReference type="EMBL" id="JAPQKO010000003">
    <property type="protein sequence ID" value="KAJ5171640.1"/>
    <property type="molecule type" value="Genomic_DNA"/>
</dbReference>
<evidence type="ECO:0000313" key="2">
    <source>
        <dbReference type="Proteomes" id="UP001146351"/>
    </source>
</evidence>
<dbReference type="AlphaFoldDB" id="A0A9W9LQS4"/>
<gene>
    <name evidence="1" type="ORF">N7492_004233</name>
</gene>
<feature type="non-terminal residue" evidence="1">
    <location>
        <position position="1"/>
    </location>
</feature>
<keyword evidence="2" id="KW-1185">Reference proteome</keyword>
<protein>
    <submittedName>
        <fullName evidence="1">Uncharacterized protein</fullName>
    </submittedName>
</protein>
<reference evidence="1" key="2">
    <citation type="journal article" date="2023" name="IMA Fungus">
        <title>Comparative genomic study of the Penicillium genus elucidates a diverse pangenome and 15 lateral gene transfer events.</title>
        <authorList>
            <person name="Petersen C."/>
            <person name="Sorensen T."/>
            <person name="Nielsen M.R."/>
            <person name="Sondergaard T.E."/>
            <person name="Sorensen J.L."/>
            <person name="Fitzpatrick D.A."/>
            <person name="Frisvad J.C."/>
            <person name="Nielsen K.L."/>
        </authorList>
    </citation>
    <scope>NUCLEOTIDE SEQUENCE</scope>
    <source>
        <strain evidence="1">IBT 21917</strain>
    </source>
</reference>
<proteinExistence type="predicted"/>
<sequence>QNSSSQPTTETPTRSTVISTQLDKLKFFSTSDWDPDLESGVDYRAAYRQSLESSLEKYSKSFADDYLRLDAPIMSSIPDEFDLACALDES</sequence>
<name>A0A9W9LQS4_9EURO</name>